<dbReference type="STRING" id="4533.J3NF66"/>
<dbReference type="GO" id="GO:0005680">
    <property type="term" value="C:anaphase-promoting complex"/>
    <property type="evidence" value="ECO:0007669"/>
    <property type="project" value="InterPro"/>
</dbReference>
<evidence type="ECO:0000256" key="3">
    <source>
        <dbReference type="ARBA" id="ARBA00022786"/>
    </source>
</evidence>
<dbReference type="OMA" id="FNIFEDY"/>
<dbReference type="GO" id="GO:0031145">
    <property type="term" value="P:anaphase-promoting complex-dependent catabolic process"/>
    <property type="evidence" value="ECO:0007669"/>
    <property type="project" value="TreeGrafter"/>
</dbReference>
<dbReference type="HOGENOM" id="CLU_2472645_0_0_1"/>
<keyword evidence="6" id="KW-1185">Reference proteome</keyword>
<dbReference type="PANTHER" id="PTHR12830:SF9">
    <property type="entry name" value="ANAPHASE-PROMOTING COMPLEX SUBUNIT 5"/>
    <property type="match status" value="1"/>
</dbReference>
<protein>
    <submittedName>
        <fullName evidence="5">Uncharacterized protein</fullName>
    </submittedName>
</protein>
<dbReference type="InterPro" id="IPR037679">
    <property type="entry name" value="Apc5"/>
</dbReference>
<reference evidence="5" key="2">
    <citation type="submission" date="2013-04" db="UniProtKB">
        <authorList>
            <consortium name="EnsemblPlants"/>
        </authorList>
    </citation>
    <scope>IDENTIFICATION</scope>
</reference>
<dbReference type="eggNOG" id="KOG4322">
    <property type="taxonomic scope" value="Eukaryota"/>
</dbReference>
<keyword evidence="4" id="KW-0131">Cell cycle</keyword>
<evidence type="ECO:0000256" key="1">
    <source>
        <dbReference type="ARBA" id="ARBA00022618"/>
    </source>
</evidence>
<evidence type="ECO:0000256" key="2">
    <source>
        <dbReference type="ARBA" id="ARBA00022776"/>
    </source>
</evidence>
<accession>J3NF66</accession>
<sequence length="88" mass="9809">MILGHGGLELRARAHIVLAKCYLSDPKFSVYEDPSAVLDPLNQAAEDLEVLEEDAAASFKQHRLALDNPYKEEDRFTDMLTLSSEMAS</sequence>
<keyword evidence="3" id="KW-0833">Ubl conjugation pathway</keyword>
<dbReference type="PANTHER" id="PTHR12830">
    <property type="entry name" value="ANAPHASE-PROMOTING COMPLEX SUBUNIT 5"/>
    <property type="match status" value="1"/>
</dbReference>
<dbReference type="AlphaFoldDB" id="J3NF66"/>
<dbReference type="EnsemblPlants" id="OB12G26240.1">
    <property type="protein sequence ID" value="OB12G26240.1"/>
    <property type="gene ID" value="OB12G26240"/>
</dbReference>
<evidence type="ECO:0000313" key="5">
    <source>
        <dbReference type="EnsemblPlants" id="OB12G26240.1"/>
    </source>
</evidence>
<dbReference type="GO" id="GO:0051301">
    <property type="term" value="P:cell division"/>
    <property type="evidence" value="ECO:0007669"/>
    <property type="project" value="UniProtKB-KW"/>
</dbReference>
<keyword evidence="1" id="KW-0132">Cell division</keyword>
<evidence type="ECO:0000313" key="6">
    <source>
        <dbReference type="Proteomes" id="UP000006038"/>
    </source>
</evidence>
<dbReference type="Proteomes" id="UP000006038">
    <property type="component" value="Chromosome 12"/>
</dbReference>
<proteinExistence type="predicted"/>
<keyword evidence="2" id="KW-0498">Mitosis</keyword>
<name>J3NF66_ORYBR</name>
<organism evidence="5">
    <name type="scientific">Oryza brachyantha</name>
    <name type="common">malo sina</name>
    <dbReference type="NCBI Taxonomy" id="4533"/>
    <lineage>
        <taxon>Eukaryota</taxon>
        <taxon>Viridiplantae</taxon>
        <taxon>Streptophyta</taxon>
        <taxon>Embryophyta</taxon>
        <taxon>Tracheophyta</taxon>
        <taxon>Spermatophyta</taxon>
        <taxon>Magnoliopsida</taxon>
        <taxon>Liliopsida</taxon>
        <taxon>Poales</taxon>
        <taxon>Poaceae</taxon>
        <taxon>BOP clade</taxon>
        <taxon>Oryzoideae</taxon>
        <taxon>Oryzeae</taxon>
        <taxon>Oryzinae</taxon>
        <taxon>Oryza</taxon>
    </lineage>
</organism>
<reference evidence="5" key="1">
    <citation type="journal article" date="2013" name="Nat. Commun.">
        <title>Whole-genome sequencing of Oryza brachyantha reveals mechanisms underlying Oryza genome evolution.</title>
        <authorList>
            <person name="Chen J."/>
            <person name="Huang Q."/>
            <person name="Gao D."/>
            <person name="Wang J."/>
            <person name="Lang Y."/>
            <person name="Liu T."/>
            <person name="Li B."/>
            <person name="Bai Z."/>
            <person name="Luis Goicoechea J."/>
            <person name="Liang C."/>
            <person name="Chen C."/>
            <person name="Zhang W."/>
            <person name="Sun S."/>
            <person name="Liao Y."/>
            <person name="Zhang X."/>
            <person name="Yang L."/>
            <person name="Song C."/>
            <person name="Wang M."/>
            <person name="Shi J."/>
            <person name="Liu G."/>
            <person name="Liu J."/>
            <person name="Zhou H."/>
            <person name="Zhou W."/>
            <person name="Yu Q."/>
            <person name="An N."/>
            <person name="Chen Y."/>
            <person name="Cai Q."/>
            <person name="Wang B."/>
            <person name="Liu B."/>
            <person name="Min J."/>
            <person name="Huang Y."/>
            <person name="Wu H."/>
            <person name="Li Z."/>
            <person name="Zhang Y."/>
            <person name="Yin Y."/>
            <person name="Song W."/>
            <person name="Jiang J."/>
            <person name="Jackson S.A."/>
            <person name="Wing R.A."/>
            <person name="Wang J."/>
            <person name="Chen M."/>
        </authorList>
    </citation>
    <scope>NUCLEOTIDE SEQUENCE [LARGE SCALE GENOMIC DNA]</scope>
    <source>
        <strain evidence="5">cv. IRGC 101232</strain>
    </source>
</reference>
<dbReference type="Gramene" id="OB12G26240.1">
    <property type="protein sequence ID" value="OB12G26240.1"/>
    <property type="gene ID" value="OB12G26240"/>
</dbReference>
<dbReference type="GO" id="GO:0045842">
    <property type="term" value="P:positive regulation of mitotic metaphase/anaphase transition"/>
    <property type="evidence" value="ECO:0007669"/>
    <property type="project" value="TreeGrafter"/>
</dbReference>
<dbReference type="GO" id="GO:0070979">
    <property type="term" value="P:protein K11-linked ubiquitination"/>
    <property type="evidence" value="ECO:0007669"/>
    <property type="project" value="TreeGrafter"/>
</dbReference>
<evidence type="ECO:0000256" key="4">
    <source>
        <dbReference type="ARBA" id="ARBA00023306"/>
    </source>
</evidence>